<dbReference type="AlphaFoldDB" id="A0AA38WV62"/>
<proteinExistence type="predicted"/>
<name>A0AA38WV62_9ASTR</name>
<sequence>MGTRLQFCTAFHPHLDGHNERTSQTLEIILRVYVLGVGGSWYTYLPLAGFRASLAIMPVGQRELGSTEIVRKTKESIEMIRERLWTTQRRQKKSCTDKQRSGLEFHYHRGKVYSDSERGASSALARWHIGLSYIQNSVKYITPSRVSAEEIKTECRLERETKTLQNKKIGLVKAHLEYRKGVKKIEKGLRALCHLVKLVMISTVRSASDHRGSIVVAFLTQGKIVKKTNQGVGRPVPATSGRVPSGRLKGRAWLEVPIFREAQFRLV</sequence>
<evidence type="ECO:0000313" key="1">
    <source>
        <dbReference type="EMBL" id="KAJ9567319.1"/>
    </source>
</evidence>
<protein>
    <submittedName>
        <fullName evidence="1">Uncharacterized protein</fullName>
    </submittedName>
</protein>
<keyword evidence="2" id="KW-1185">Reference proteome</keyword>
<dbReference type="EMBL" id="JARYMX010000001">
    <property type="protein sequence ID" value="KAJ9567319.1"/>
    <property type="molecule type" value="Genomic_DNA"/>
</dbReference>
<dbReference type="Proteomes" id="UP001172457">
    <property type="component" value="Chromosome 1"/>
</dbReference>
<accession>A0AA38WV62</accession>
<feature type="non-terminal residue" evidence="1">
    <location>
        <position position="1"/>
    </location>
</feature>
<comment type="caution">
    <text evidence="1">The sequence shown here is derived from an EMBL/GenBank/DDBJ whole genome shotgun (WGS) entry which is preliminary data.</text>
</comment>
<reference evidence="1" key="1">
    <citation type="submission" date="2023-03" db="EMBL/GenBank/DDBJ databases">
        <title>Chromosome-scale reference genome and RAD-based genetic map of yellow starthistle (Centaurea solstitialis) reveal putative structural variation and QTLs associated with invader traits.</title>
        <authorList>
            <person name="Reatini B."/>
            <person name="Cang F.A."/>
            <person name="Jiang Q."/>
            <person name="Mckibben M.T.W."/>
            <person name="Barker M.S."/>
            <person name="Rieseberg L.H."/>
            <person name="Dlugosch K.M."/>
        </authorList>
    </citation>
    <scope>NUCLEOTIDE SEQUENCE</scope>
    <source>
        <strain evidence="1">CAN-66</strain>
        <tissue evidence="1">Leaf</tissue>
    </source>
</reference>
<organism evidence="1 2">
    <name type="scientific">Centaurea solstitialis</name>
    <name type="common">yellow star-thistle</name>
    <dbReference type="NCBI Taxonomy" id="347529"/>
    <lineage>
        <taxon>Eukaryota</taxon>
        <taxon>Viridiplantae</taxon>
        <taxon>Streptophyta</taxon>
        <taxon>Embryophyta</taxon>
        <taxon>Tracheophyta</taxon>
        <taxon>Spermatophyta</taxon>
        <taxon>Magnoliopsida</taxon>
        <taxon>eudicotyledons</taxon>
        <taxon>Gunneridae</taxon>
        <taxon>Pentapetalae</taxon>
        <taxon>asterids</taxon>
        <taxon>campanulids</taxon>
        <taxon>Asterales</taxon>
        <taxon>Asteraceae</taxon>
        <taxon>Carduoideae</taxon>
        <taxon>Cardueae</taxon>
        <taxon>Centaureinae</taxon>
        <taxon>Centaurea</taxon>
    </lineage>
</organism>
<gene>
    <name evidence="1" type="ORF">OSB04_003285</name>
</gene>
<evidence type="ECO:0000313" key="2">
    <source>
        <dbReference type="Proteomes" id="UP001172457"/>
    </source>
</evidence>